<dbReference type="InterPro" id="IPR028435">
    <property type="entry name" value="Plakophilin/d_Catenin"/>
</dbReference>
<evidence type="ECO:0000313" key="20">
    <source>
        <dbReference type="RefSeq" id="XP_020040517.1"/>
    </source>
</evidence>
<evidence type="ECO:0000256" key="7">
    <source>
        <dbReference type="ARBA" id="ARBA00022553"/>
    </source>
</evidence>
<dbReference type="OrthoDB" id="3245100at2759"/>
<comment type="subunit">
    <text evidence="13">Interacts with DSC2. Interacts with JUP. Interacts with KRT5/CK5, KRT8/CK8, KRT14/CK14, KRT18/CK18 and VIM. Interacts (via N-terminus) with MARK3/C-TAK1. Interacts with DSP. Interacts with DSG1, DSG2 and DSG3. Interacts (via N-terminus) with CTNNB1. Interacts with CDH1. Interacts with the RNA polymerase III (Pol III) complex proteins POLR3A/RPC155, POLR3F/RPC39 and POLR3C/RPC82. Interacts with CTNNA3. Interacts (via N-terminus) with SCN5A/Nav1.5. Interacts with ANK3/ANKG and GJA1/CX43.</text>
</comment>
<dbReference type="GO" id="GO:0014704">
    <property type="term" value="C:intercalated disc"/>
    <property type="evidence" value="ECO:0007669"/>
    <property type="project" value="TreeGrafter"/>
</dbReference>
<keyword evidence="11" id="KW-0238">DNA-binding</keyword>
<proteinExistence type="inferred from homology"/>
<dbReference type="FunFam" id="1.25.10.10:FF:000159">
    <property type="entry name" value="Plakophilin 2"/>
    <property type="match status" value="1"/>
</dbReference>
<keyword evidence="9" id="KW-0130">Cell adhesion</keyword>
<evidence type="ECO:0000256" key="2">
    <source>
        <dbReference type="ARBA" id="ARBA00004496"/>
    </source>
</evidence>
<comment type="similarity">
    <text evidence="4">Belongs to the beta-catenin family.</text>
</comment>
<dbReference type="InterPro" id="IPR000225">
    <property type="entry name" value="Armadillo"/>
</dbReference>
<evidence type="ECO:0000256" key="1">
    <source>
        <dbReference type="ARBA" id="ARBA00004123"/>
    </source>
</evidence>
<dbReference type="PANTHER" id="PTHR10372">
    <property type="entry name" value="PLAKOPHILLIN-RELATED"/>
    <property type="match status" value="1"/>
</dbReference>
<evidence type="ECO:0000313" key="18">
    <source>
        <dbReference type="Ensembl" id="ENSCCNP00000004516.1"/>
    </source>
</evidence>
<dbReference type="CTD" id="5318"/>
<dbReference type="RefSeq" id="XP_020040517.1">
    <property type="nucleotide sequence ID" value="XM_020184928.1"/>
</dbReference>
<evidence type="ECO:0000256" key="6">
    <source>
        <dbReference type="ARBA" id="ARBA00022490"/>
    </source>
</evidence>
<evidence type="ECO:0000256" key="9">
    <source>
        <dbReference type="ARBA" id="ARBA00022889"/>
    </source>
</evidence>
<keyword evidence="12" id="KW-0539">Nucleus</keyword>
<dbReference type="PROSITE" id="PS50176">
    <property type="entry name" value="ARM_REPEAT"/>
    <property type="match status" value="2"/>
</dbReference>
<gene>
    <name evidence="17" type="primary">PKP2</name>
    <name evidence="18 20" type="synonym">Pkp2</name>
</gene>
<dbReference type="GO" id="GO:0002934">
    <property type="term" value="P:desmosome organization"/>
    <property type="evidence" value="ECO:0007669"/>
    <property type="project" value="TreeGrafter"/>
</dbReference>
<dbReference type="Ensembl" id="ENSCCNT00000005938.1">
    <property type="protein sequence ID" value="ENSCCNP00000004516.1"/>
    <property type="gene ID" value="ENSCCNG00000004798.1"/>
</dbReference>
<evidence type="ECO:0000256" key="11">
    <source>
        <dbReference type="ARBA" id="ARBA00023125"/>
    </source>
</evidence>
<keyword evidence="5" id="KW-0488">Methylation</keyword>
<dbReference type="SMART" id="SM00185">
    <property type="entry name" value="ARM"/>
    <property type="match status" value="6"/>
</dbReference>
<dbReference type="GeneID" id="109699966"/>
<evidence type="ECO:0000256" key="15">
    <source>
        <dbReference type="PROSITE-ProRule" id="PRU00259"/>
    </source>
</evidence>
<dbReference type="GO" id="GO:0005912">
    <property type="term" value="C:adherens junction"/>
    <property type="evidence" value="ECO:0007669"/>
    <property type="project" value="TreeGrafter"/>
</dbReference>
<feature type="region of interest" description="Disordered" evidence="16">
    <location>
        <begin position="172"/>
        <end position="192"/>
    </location>
</feature>
<dbReference type="AlphaFoldDB" id="A0A250YLI5"/>
<dbReference type="GO" id="GO:0005737">
    <property type="term" value="C:cytoplasm"/>
    <property type="evidence" value="ECO:0007669"/>
    <property type="project" value="UniProtKB-SubCell"/>
</dbReference>
<dbReference type="GO" id="GO:0005886">
    <property type="term" value="C:plasma membrane"/>
    <property type="evidence" value="ECO:0007669"/>
    <property type="project" value="TreeGrafter"/>
</dbReference>
<feature type="repeat" description="ARM" evidence="15">
    <location>
        <begin position="429"/>
        <end position="472"/>
    </location>
</feature>
<evidence type="ECO:0000256" key="8">
    <source>
        <dbReference type="ARBA" id="ARBA00022737"/>
    </source>
</evidence>
<keyword evidence="10" id="KW-0965">Cell junction</keyword>
<keyword evidence="19" id="KW-1185">Reference proteome</keyword>
<evidence type="ECO:0000256" key="5">
    <source>
        <dbReference type="ARBA" id="ARBA00022481"/>
    </source>
</evidence>
<dbReference type="InterPro" id="IPR011989">
    <property type="entry name" value="ARM-like"/>
</dbReference>
<evidence type="ECO:0000256" key="4">
    <source>
        <dbReference type="ARBA" id="ARBA00005462"/>
    </source>
</evidence>
<evidence type="ECO:0000256" key="14">
    <source>
        <dbReference type="ARBA" id="ARBA00069721"/>
    </source>
</evidence>
<evidence type="ECO:0000256" key="13">
    <source>
        <dbReference type="ARBA" id="ARBA00062790"/>
    </source>
</evidence>
<dbReference type="Proteomes" id="UP001732720">
    <property type="component" value="Chromosome 8"/>
</dbReference>
<dbReference type="GO" id="GO:0005634">
    <property type="term" value="C:nucleus"/>
    <property type="evidence" value="ECO:0007669"/>
    <property type="project" value="UniProtKB-SubCell"/>
</dbReference>
<keyword evidence="7" id="KW-0597">Phosphoprotein</keyword>
<dbReference type="Gene3D" id="1.25.10.10">
    <property type="entry name" value="Leucine-rich Repeat Variant"/>
    <property type="match status" value="1"/>
</dbReference>
<feature type="repeat" description="ARM" evidence="15">
    <location>
        <begin position="387"/>
        <end position="422"/>
    </location>
</feature>
<name>A0A250YLI5_CASCN</name>
<reference evidence="18" key="2">
    <citation type="submission" date="2023-09" db="UniProtKB">
        <authorList>
            <consortium name="Ensembl"/>
        </authorList>
    </citation>
    <scope>IDENTIFICATION</scope>
</reference>
<dbReference type="KEGG" id="ccan:109699966"/>
<dbReference type="GO" id="GO:0007507">
    <property type="term" value="P:heart development"/>
    <property type="evidence" value="ECO:0007669"/>
    <property type="project" value="TreeGrafter"/>
</dbReference>
<dbReference type="GO" id="GO:0045110">
    <property type="term" value="P:intermediate filament bundle assembly"/>
    <property type="evidence" value="ECO:0007669"/>
    <property type="project" value="TreeGrafter"/>
</dbReference>
<evidence type="ECO:0000256" key="16">
    <source>
        <dbReference type="SAM" id="MobiDB-lite"/>
    </source>
</evidence>
<accession>A0A250YLI5</accession>
<keyword evidence="8" id="KW-0677">Repeat</keyword>
<dbReference type="InterPro" id="IPR016024">
    <property type="entry name" value="ARM-type_fold"/>
</dbReference>
<evidence type="ECO:0000256" key="3">
    <source>
        <dbReference type="ARBA" id="ARBA00004568"/>
    </source>
</evidence>
<evidence type="ECO:0000313" key="17">
    <source>
        <dbReference type="EMBL" id="JAV44449.1"/>
    </source>
</evidence>
<keyword evidence="6" id="KW-0963">Cytoplasm</keyword>
<protein>
    <recommendedName>
        <fullName evidence="14">Plakophilin-2</fullName>
    </recommendedName>
</protein>
<dbReference type="GO" id="GO:0072659">
    <property type="term" value="P:protein localization to plasma membrane"/>
    <property type="evidence" value="ECO:0007669"/>
    <property type="project" value="TreeGrafter"/>
</dbReference>
<dbReference type="Pfam" id="PF00514">
    <property type="entry name" value="Arm"/>
    <property type="match status" value="2"/>
</dbReference>
<evidence type="ECO:0000256" key="12">
    <source>
        <dbReference type="ARBA" id="ARBA00023242"/>
    </source>
</evidence>
<organism evidence="17">
    <name type="scientific">Castor canadensis</name>
    <name type="common">American beaver</name>
    <dbReference type="NCBI Taxonomy" id="51338"/>
    <lineage>
        <taxon>Eukaryota</taxon>
        <taxon>Metazoa</taxon>
        <taxon>Chordata</taxon>
        <taxon>Craniata</taxon>
        <taxon>Vertebrata</taxon>
        <taxon>Euteleostomi</taxon>
        <taxon>Mammalia</taxon>
        <taxon>Eutheria</taxon>
        <taxon>Euarchontoglires</taxon>
        <taxon>Glires</taxon>
        <taxon>Rodentia</taxon>
        <taxon>Castorimorpha</taxon>
        <taxon>Castoridae</taxon>
        <taxon>Castor</taxon>
    </lineage>
</organism>
<dbReference type="PANTHER" id="PTHR10372:SF25">
    <property type="entry name" value="PLAKOPHILIN-2"/>
    <property type="match status" value="1"/>
</dbReference>
<comment type="subcellular location">
    <subcellularLocation>
        <location evidence="3">Cell junction</location>
        <location evidence="3">Desmosome</location>
    </subcellularLocation>
    <subcellularLocation>
        <location evidence="2">Cytoplasm</location>
    </subcellularLocation>
    <subcellularLocation>
        <location evidence="1">Nucleus</location>
    </subcellularLocation>
</comment>
<evidence type="ECO:0000256" key="10">
    <source>
        <dbReference type="ARBA" id="ARBA00022949"/>
    </source>
</evidence>
<reference evidence="17" key="1">
    <citation type="journal article" date="2017" name="G3 (Bethesda)">
        <title>De Novo Genome and Transcriptome Assembly of the Canadian Beaver (Castor canadensis).</title>
        <authorList>
            <person name="Lok S."/>
            <person name="Paton T.A."/>
            <person name="Wang Z."/>
            <person name="Kaur G."/>
            <person name="Walker S."/>
            <person name="Yuen R.K."/>
            <person name="Sung W.W."/>
            <person name="Whitney J."/>
            <person name="Buchanan J.A."/>
            <person name="Trost B."/>
            <person name="Singh N."/>
            <person name="Apresto B."/>
            <person name="Chen N."/>
            <person name="Coole M."/>
            <person name="Dawson T.J."/>
            <person name="Ho K.Y."/>
            <person name="Hu Z."/>
            <person name="Pullenayegum S."/>
            <person name="Samler K."/>
            <person name="Shipstone A."/>
            <person name="Tsoi F."/>
            <person name="Wang T."/>
            <person name="Pereira S.L."/>
            <person name="Rostami P."/>
            <person name="Ryan C.A."/>
            <person name="Tong A.H."/>
            <person name="Ng K."/>
            <person name="Sundaravadanam Y."/>
            <person name="Simpson J.T."/>
            <person name="Lim B.K."/>
            <person name="Engstrom M.D."/>
            <person name="Dutton C.J."/>
            <person name="Kerr K.C."/>
            <person name="Franke M."/>
            <person name="Rapley W."/>
            <person name="Wintle R.F."/>
            <person name="Scherer S.W."/>
        </authorList>
    </citation>
    <scope>NUCLEOTIDE SEQUENCE</scope>
    <source>
        <strain evidence="17">Ward</strain>
        <tissue evidence="17">Leukocyte</tissue>
    </source>
</reference>
<dbReference type="EMBL" id="GFFW01000339">
    <property type="protein sequence ID" value="JAV44449.1"/>
    <property type="molecule type" value="Transcribed_RNA"/>
</dbReference>
<dbReference type="GO" id="GO:0003677">
    <property type="term" value="F:DNA binding"/>
    <property type="evidence" value="ECO:0007669"/>
    <property type="project" value="UniProtKB-KW"/>
</dbReference>
<dbReference type="GO" id="GO:0030057">
    <property type="term" value="C:desmosome"/>
    <property type="evidence" value="ECO:0007669"/>
    <property type="project" value="UniProtKB-SubCell"/>
</dbReference>
<dbReference type="SUPFAM" id="SSF48371">
    <property type="entry name" value="ARM repeat"/>
    <property type="match status" value="1"/>
</dbReference>
<dbReference type="GO" id="GO:0098609">
    <property type="term" value="P:cell-cell adhesion"/>
    <property type="evidence" value="ECO:0007669"/>
    <property type="project" value="InterPro"/>
</dbReference>
<reference evidence="20" key="3">
    <citation type="submission" date="2025-04" db="UniProtKB">
        <authorList>
            <consortium name="RefSeq"/>
        </authorList>
    </citation>
    <scope>IDENTIFICATION</scope>
    <source>
        <tissue evidence="20">Leukocyte</tissue>
    </source>
</reference>
<evidence type="ECO:0000313" key="19">
    <source>
        <dbReference type="Proteomes" id="UP001732720"/>
    </source>
</evidence>
<sequence length="829" mass="91515">MAAPGSTADCGYIRTVLGQQILGQLDSSSLALPSEAKLKLTGSSGRSGQAAKSLRIQEQVQQTLARKGRTLVVNGNLHRTSSVPEYVYNLHLVENDFVEGRSPVTKTYDMLKAGSTATYGSRWGRGTAQYSSQKSVEERSWRQPLRRLEISPDSSPERLHYAPSDFPVGTRGPAGLGVWRQDSRRSAPAPRYARSEIVGVGRAGVAGRQRHYDTYHRQSRYGSVSDTVFDGVPAHPSGLTYPRPSTSHSLGNLLEKENYLSSVGQGRPLAPLQPHRAARSSWHQSSFHSTRTLLREAGDSAARRIPMTMTVGQAAAAGSGNGTVLVDRSAFTDSQLGNADVEMTLERAVSMLDADHTSLPRVSAAATFIQHECFQKSEARKRVNQLHGIPRLLQLLKVQHEEVQRAVCGALRNLVFEDNDNKLEVAELNGVPRLLQVLKQTRDLETKKQITGLLWNLSSNDKLKNLMITEALLTLTENIIIPFSGWPEGDYPKANGLLDFDIFYNATGCLRNMSSAGPDGRKVMRRCEGLIDSLVHYVRGTIADYQPDDKATENCVCILHNLSYQLETELPEKYSQSIYIQNRSIQADNNKSIGCFGNRSRKVKEQYQDVPMPEEKSNPKGVEWLWHSIVIRMYLSLIAKSVRNYTQEASLGALQNLTAGSGPMPTSVAQTVVQKENGLQHTRKMLHIGDPSVKKTAVSLLRNLSRSLSLQNEIAKETLPDLISIIPDTVPSTDLLIETTASACYTLNNIIQNSYQNARDLLNTGGLQKIMTISAGDAYASNKASKAASVLLYSLWAHTELHNAYKKAQFKKTDFVNSRTAKAYHSLKD</sequence>